<dbReference type="SMART" id="SM00822">
    <property type="entry name" value="PKS_KR"/>
    <property type="match status" value="1"/>
</dbReference>
<reference evidence="6 8" key="1">
    <citation type="submission" date="2017-06" db="EMBL/GenBank/DDBJ databases">
        <title>Genome Sequencing of the methanotroph Methylovulum psychrotolerants str. HV10-M2 isolated from a high-altitude environment.</title>
        <authorList>
            <person name="Mateos-Rivera A."/>
        </authorList>
    </citation>
    <scope>NUCLEOTIDE SEQUENCE [LARGE SCALE GENOMIC DNA]</scope>
    <source>
        <strain evidence="6 8">HV10_M2</strain>
    </source>
</reference>
<evidence type="ECO:0000313" key="6">
    <source>
        <dbReference type="EMBL" id="ASF46636.1"/>
    </source>
</evidence>
<dbReference type="Gene3D" id="3.40.50.720">
    <property type="entry name" value="NAD(P)-binding Rossmann-like Domain"/>
    <property type="match status" value="1"/>
</dbReference>
<dbReference type="GO" id="GO:0016491">
    <property type="term" value="F:oxidoreductase activity"/>
    <property type="evidence" value="ECO:0007669"/>
    <property type="project" value="UniProtKB-KW"/>
</dbReference>
<dbReference type="OrthoDB" id="9810734at2"/>
<comment type="similarity">
    <text evidence="1 3">Belongs to the short-chain dehydrogenases/reductases (SDR) family.</text>
</comment>
<dbReference type="InterPro" id="IPR051911">
    <property type="entry name" value="SDR_oxidoreductase"/>
</dbReference>
<feature type="transmembrane region" description="Helical" evidence="4">
    <location>
        <begin position="133"/>
        <end position="152"/>
    </location>
</feature>
<keyword evidence="2" id="KW-0560">Oxidoreductase</keyword>
<dbReference type="InterPro" id="IPR036291">
    <property type="entry name" value="NAD(P)-bd_dom_sf"/>
</dbReference>
<evidence type="ECO:0000313" key="9">
    <source>
        <dbReference type="Proteomes" id="UP000237423"/>
    </source>
</evidence>
<dbReference type="EMBL" id="CP022129">
    <property type="protein sequence ID" value="ASF46636.1"/>
    <property type="molecule type" value="Genomic_DNA"/>
</dbReference>
<gene>
    <name evidence="7" type="ORF">AADEFJLK_02940</name>
    <name evidence="6" type="ORF">CEK71_11445</name>
</gene>
<organism evidence="6 8">
    <name type="scientific">Methylovulum psychrotolerans</name>
    <dbReference type="NCBI Taxonomy" id="1704499"/>
    <lineage>
        <taxon>Bacteria</taxon>
        <taxon>Pseudomonadati</taxon>
        <taxon>Pseudomonadota</taxon>
        <taxon>Gammaproteobacteria</taxon>
        <taxon>Methylococcales</taxon>
        <taxon>Methylococcaceae</taxon>
        <taxon>Methylovulum</taxon>
    </lineage>
</organism>
<dbReference type="Proteomes" id="UP000237423">
    <property type="component" value="Unassembled WGS sequence"/>
</dbReference>
<evidence type="ECO:0000256" key="3">
    <source>
        <dbReference type="RuleBase" id="RU000363"/>
    </source>
</evidence>
<evidence type="ECO:0000256" key="1">
    <source>
        <dbReference type="ARBA" id="ARBA00006484"/>
    </source>
</evidence>
<evidence type="ECO:0000256" key="4">
    <source>
        <dbReference type="SAM" id="Phobius"/>
    </source>
</evidence>
<dbReference type="PANTHER" id="PTHR43976">
    <property type="entry name" value="SHORT CHAIN DEHYDROGENASE"/>
    <property type="match status" value="1"/>
</dbReference>
<dbReference type="PRINTS" id="PR00081">
    <property type="entry name" value="GDHRDH"/>
</dbReference>
<dbReference type="EMBL" id="PGFZ01000006">
    <property type="protein sequence ID" value="POZ51489.1"/>
    <property type="molecule type" value="Genomic_DNA"/>
</dbReference>
<evidence type="ECO:0000256" key="2">
    <source>
        <dbReference type="ARBA" id="ARBA00023002"/>
    </source>
</evidence>
<dbReference type="AlphaFoldDB" id="A0A1Z4BZB8"/>
<dbReference type="KEGG" id="mpsy:CEK71_11445"/>
<dbReference type="RefSeq" id="WP_088619508.1">
    <property type="nucleotide sequence ID" value="NZ_CP022129.1"/>
</dbReference>
<proteinExistence type="inferred from homology"/>
<dbReference type="Proteomes" id="UP000197019">
    <property type="component" value="Chromosome"/>
</dbReference>
<dbReference type="PRINTS" id="PR00080">
    <property type="entry name" value="SDRFAMILY"/>
</dbReference>
<reference evidence="7 9" key="2">
    <citation type="submission" date="2017-11" db="EMBL/GenBank/DDBJ databases">
        <title>Draft Genome Sequence of Methylobacter psychrotolerans Sph1T, an Obligate Methanotroph from Low-Temperature Environments.</title>
        <authorList>
            <person name="Oshkin I.Y."/>
            <person name="Miroshnikov K."/>
            <person name="Belova S.E."/>
            <person name="Korzhenkov A."/>
            <person name="Toshchakov S.V."/>
            <person name="Dedysh S.N."/>
        </authorList>
    </citation>
    <scope>NUCLEOTIDE SEQUENCE [LARGE SCALE GENOMIC DNA]</scope>
    <source>
        <strain evidence="7 9">Sph1</strain>
    </source>
</reference>
<name>A0A1Z4BZB8_9GAMM</name>
<dbReference type="CDD" id="cd05374">
    <property type="entry name" value="17beta-HSD-like_SDR_c"/>
    <property type="match status" value="1"/>
</dbReference>
<dbReference type="Pfam" id="PF00106">
    <property type="entry name" value="adh_short"/>
    <property type="match status" value="1"/>
</dbReference>
<keyword evidence="8" id="KW-1185">Reference proteome</keyword>
<dbReference type="PANTHER" id="PTHR43976:SF16">
    <property type="entry name" value="SHORT-CHAIN DEHYDROGENASE_REDUCTASE FAMILY PROTEIN"/>
    <property type="match status" value="1"/>
</dbReference>
<keyword evidence="4" id="KW-0812">Transmembrane</keyword>
<feature type="domain" description="Ketoreductase" evidence="5">
    <location>
        <begin position="9"/>
        <end position="170"/>
    </location>
</feature>
<sequence length="282" mass="30769">MTTTNNDKPVWFITGCSTGFGRELASHVLELGYRTVVTARDPDAIKDLAELGDALVLKLDVTDHVQAEAAIKAAEDAFGHIDVLVNNAGIGYFAAVEESEEDEVRKMFDVNFFGLCRMIHVALPTMRKRRKGFIVNLSSIAGLTGLPSLGYYNATKFAVEGLSDALWQEVEPLGIKVMVVEPSGFRTDWAGRSANESQHVIDDYAKTAGKWRKNIRAISGKQSGDPLRAVHAIVQAVNSDNPPHHLLLGNDAFEGAKAKLASLQKEFAAWETVTRGADFPKD</sequence>
<keyword evidence="4" id="KW-1133">Transmembrane helix</keyword>
<keyword evidence="4" id="KW-0472">Membrane</keyword>
<dbReference type="InterPro" id="IPR057326">
    <property type="entry name" value="KR_dom"/>
</dbReference>
<evidence type="ECO:0000313" key="7">
    <source>
        <dbReference type="EMBL" id="POZ51489.1"/>
    </source>
</evidence>
<dbReference type="InterPro" id="IPR002347">
    <property type="entry name" value="SDR_fam"/>
</dbReference>
<dbReference type="SUPFAM" id="SSF51735">
    <property type="entry name" value="NAD(P)-binding Rossmann-fold domains"/>
    <property type="match status" value="1"/>
</dbReference>
<accession>A0A1Z4BZB8</accession>
<evidence type="ECO:0000313" key="8">
    <source>
        <dbReference type="Proteomes" id="UP000197019"/>
    </source>
</evidence>
<protein>
    <submittedName>
        <fullName evidence="7">Oxidoreductase</fullName>
    </submittedName>
    <submittedName>
        <fullName evidence="6">Short-chain dehydrogenase/reductase</fullName>
    </submittedName>
</protein>
<evidence type="ECO:0000259" key="5">
    <source>
        <dbReference type="SMART" id="SM00822"/>
    </source>
</evidence>
<dbReference type="NCBIfam" id="NF004824">
    <property type="entry name" value="PRK06180.1"/>
    <property type="match status" value="1"/>
</dbReference>